<evidence type="ECO:0000256" key="5">
    <source>
        <dbReference type="NCBIfam" id="TIGR00008"/>
    </source>
</evidence>
<evidence type="ECO:0000256" key="6">
    <source>
        <dbReference type="SAM" id="MobiDB-lite"/>
    </source>
</evidence>
<feature type="region of interest" description="Disordered" evidence="6">
    <location>
        <begin position="1"/>
        <end position="21"/>
    </location>
</feature>
<dbReference type="InterPro" id="IPR006196">
    <property type="entry name" value="RNA-binding_domain_S1_IF1"/>
</dbReference>
<comment type="subunit">
    <text evidence="4">Component of the 30S ribosomal translation pre-initiation complex which assembles on the 30S ribosome in the order IF-2 and IF-3, IF-1 and N-formylmethionyl-tRNA(fMet); mRNA recruitment can occur at any time during PIC assembly.</text>
</comment>
<dbReference type="Pfam" id="PF01176">
    <property type="entry name" value="eIF-1a"/>
    <property type="match status" value="1"/>
</dbReference>
<organism evidence="8 9">
    <name type="scientific">Vulcaniibacterium thermophilum</name>
    <dbReference type="NCBI Taxonomy" id="1169913"/>
    <lineage>
        <taxon>Bacteria</taxon>
        <taxon>Pseudomonadati</taxon>
        <taxon>Pseudomonadota</taxon>
        <taxon>Gammaproteobacteria</taxon>
        <taxon>Lysobacterales</taxon>
        <taxon>Lysobacteraceae</taxon>
        <taxon>Vulcaniibacterium</taxon>
    </lineage>
</organism>
<comment type="function">
    <text evidence="4">One of the essential components for the initiation of protein synthesis. Stabilizes the binding of IF-2 and IF-3 on the 30S subunit to which N-formylmethionyl-tRNA(fMet) subsequently binds. Helps modulate mRNA selection, yielding the 30S pre-initiation complex (PIC). Upon addition of the 50S ribosomal subunit IF-1, IF-2 and IF-3 are released leaving the mature 70S translation initiation complex.</text>
</comment>
<reference evidence="8" key="2">
    <citation type="submission" date="2020-09" db="EMBL/GenBank/DDBJ databases">
        <authorList>
            <person name="Sun Q."/>
            <person name="Kim S."/>
        </authorList>
    </citation>
    <scope>NUCLEOTIDE SEQUENCE</scope>
    <source>
        <strain evidence="8">KCTC 32020</strain>
    </source>
</reference>
<evidence type="ECO:0000259" key="7">
    <source>
        <dbReference type="PROSITE" id="PS50832"/>
    </source>
</evidence>
<proteinExistence type="inferred from homology"/>
<keyword evidence="4" id="KW-0699">rRNA-binding</keyword>
<evidence type="ECO:0000313" key="9">
    <source>
        <dbReference type="Proteomes" id="UP000636453"/>
    </source>
</evidence>
<dbReference type="InterPro" id="IPR012340">
    <property type="entry name" value="NA-bd_OB-fold"/>
</dbReference>
<keyword evidence="9" id="KW-1185">Reference proteome</keyword>
<keyword evidence="4" id="KW-0694">RNA-binding</keyword>
<dbReference type="PROSITE" id="PS50832">
    <property type="entry name" value="S1_IF1_TYPE"/>
    <property type="match status" value="1"/>
</dbReference>
<dbReference type="Gene3D" id="2.40.50.140">
    <property type="entry name" value="Nucleic acid-binding proteins"/>
    <property type="match status" value="1"/>
</dbReference>
<dbReference type="Proteomes" id="UP000636453">
    <property type="component" value="Unassembled WGS sequence"/>
</dbReference>
<name>A0A919DAK3_9GAMM</name>
<dbReference type="SUPFAM" id="SSF50249">
    <property type="entry name" value="Nucleic acid-binding proteins"/>
    <property type="match status" value="1"/>
</dbReference>
<protein>
    <recommendedName>
        <fullName evidence="4 5">Translation initiation factor IF-1</fullName>
    </recommendedName>
</protein>
<dbReference type="GO" id="GO:0043022">
    <property type="term" value="F:ribosome binding"/>
    <property type="evidence" value="ECO:0007669"/>
    <property type="project" value="UniProtKB-UniRule"/>
</dbReference>
<comment type="similarity">
    <text evidence="1 4">Belongs to the IF-1 family.</text>
</comment>
<dbReference type="PANTHER" id="PTHR33370">
    <property type="entry name" value="TRANSLATION INITIATION FACTOR IF-1, CHLOROPLASTIC"/>
    <property type="match status" value="1"/>
</dbReference>
<feature type="compositionally biased region" description="Basic residues" evidence="6">
    <location>
        <begin position="1"/>
        <end position="10"/>
    </location>
</feature>
<dbReference type="AlphaFoldDB" id="A0A919DAK3"/>
<keyword evidence="2 4" id="KW-0396">Initiation factor</keyword>
<dbReference type="FunFam" id="2.40.50.140:FF:000002">
    <property type="entry name" value="Translation initiation factor IF-1"/>
    <property type="match status" value="1"/>
</dbReference>
<gene>
    <name evidence="4" type="primary">infA</name>
    <name evidence="8" type="ORF">GCM10007167_04350</name>
</gene>
<dbReference type="CDD" id="cd04451">
    <property type="entry name" value="S1_IF1"/>
    <property type="match status" value="1"/>
</dbReference>
<dbReference type="GO" id="GO:0005829">
    <property type="term" value="C:cytosol"/>
    <property type="evidence" value="ECO:0007669"/>
    <property type="project" value="TreeGrafter"/>
</dbReference>
<comment type="subcellular location">
    <subcellularLocation>
        <location evidence="4">Cytoplasm</location>
    </subcellularLocation>
</comment>
<dbReference type="PANTHER" id="PTHR33370:SF1">
    <property type="entry name" value="TRANSLATION INITIATION FACTOR IF-1, CHLOROPLASTIC"/>
    <property type="match status" value="1"/>
</dbReference>
<evidence type="ECO:0000256" key="2">
    <source>
        <dbReference type="ARBA" id="ARBA00022540"/>
    </source>
</evidence>
<dbReference type="EMBL" id="BNCF01000001">
    <property type="protein sequence ID" value="GHE26303.1"/>
    <property type="molecule type" value="Genomic_DNA"/>
</dbReference>
<evidence type="ECO:0000313" key="8">
    <source>
        <dbReference type="EMBL" id="GHE26303.1"/>
    </source>
</evidence>
<dbReference type="NCBIfam" id="TIGR00008">
    <property type="entry name" value="infA"/>
    <property type="match status" value="1"/>
</dbReference>
<accession>A0A919DAK3</accession>
<evidence type="ECO:0000256" key="4">
    <source>
        <dbReference type="HAMAP-Rule" id="MF_00075"/>
    </source>
</evidence>
<keyword evidence="3 4" id="KW-0648">Protein biosynthesis</keyword>
<dbReference type="HAMAP" id="MF_00075">
    <property type="entry name" value="IF_1"/>
    <property type="match status" value="1"/>
</dbReference>
<dbReference type="GO" id="GO:0003743">
    <property type="term" value="F:translation initiation factor activity"/>
    <property type="evidence" value="ECO:0007669"/>
    <property type="project" value="UniProtKB-UniRule"/>
</dbReference>
<comment type="caution">
    <text evidence="8">The sequence shown here is derived from an EMBL/GenBank/DDBJ whole genome shotgun (WGS) entry which is preliminary data.</text>
</comment>
<evidence type="ECO:0000256" key="1">
    <source>
        <dbReference type="ARBA" id="ARBA00010939"/>
    </source>
</evidence>
<sequence length="97" mass="11384">MRLHRPHGRIRGFAGSARSPYKHNRMAKDDVIEFEGTVSETLPNTMFRVRLENGHEIIAHISGRMRKNYIRILTGDRVKVEMTPYDLTKGRITYRMK</sequence>
<dbReference type="SMART" id="SM00316">
    <property type="entry name" value="S1"/>
    <property type="match status" value="1"/>
</dbReference>
<dbReference type="InterPro" id="IPR003029">
    <property type="entry name" value="S1_domain"/>
</dbReference>
<feature type="domain" description="S1-like" evidence="7">
    <location>
        <begin position="22"/>
        <end position="97"/>
    </location>
</feature>
<evidence type="ECO:0000256" key="3">
    <source>
        <dbReference type="ARBA" id="ARBA00022917"/>
    </source>
</evidence>
<dbReference type="InterPro" id="IPR004368">
    <property type="entry name" value="TIF_IF1"/>
</dbReference>
<reference evidence="8" key="1">
    <citation type="journal article" date="2014" name="Int. J. Syst. Evol. Microbiol.">
        <title>Complete genome sequence of Corynebacterium casei LMG S-19264T (=DSM 44701T), isolated from a smear-ripened cheese.</title>
        <authorList>
            <consortium name="US DOE Joint Genome Institute (JGI-PGF)"/>
            <person name="Walter F."/>
            <person name="Albersmeier A."/>
            <person name="Kalinowski J."/>
            <person name="Ruckert C."/>
        </authorList>
    </citation>
    <scope>NUCLEOTIDE SEQUENCE</scope>
    <source>
        <strain evidence="8">KCTC 32020</strain>
    </source>
</reference>
<keyword evidence="4" id="KW-0963">Cytoplasm</keyword>
<dbReference type="GO" id="GO:0019843">
    <property type="term" value="F:rRNA binding"/>
    <property type="evidence" value="ECO:0007669"/>
    <property type="project" value="UniProtKB-UniRule"/>
</dbReference>